<dbReference type="Pfam" id="PF08448">
    <property type="entry name" value="PAS_4"/>
    <property type="match status" value="1"/>
</dbReference>
<dbReference type="PROSITE" id="PS50883">
    <property type="entry name" value="EAL"/>
    <property type="match status" value="1"/>
</dbReference>
<dbReference type="InterPro" id="IPR003018">
    <property type="entry name" value="GAF"/>
</dbReference>
<dbReference type="Gene3D" id="3.20.20.450">
    <property type="entry name" value="EAL domain"/>
    <property type="match status" value="1"/>
</dbReference>
<dbReference type="Proteomes" id="UP001172778">
    <property type="component" value="Unassembled WGS sequence"/>
</dbReference>
<dbReference type="InterPro" id="IPR035965">
    <property type="entry name" value="PAS-like_dom_sf"/>
</dbReference>
<dbReference type="Gene3D" id="3.30.450.20">
    <property type="entry name" value="PAS domain"/>
    <property type="match status" value="2"/>
</dbReference>
<dbReference type="PROSITE" id="PS50112">
    <property type="entry name" value="PAS"/>
    <property type="match status" value="1"/>
</dbReference>
<dbReference type="SUPFAM" id="SSF55073">
    <property type="entry name" value="Nucleotide cyclase"/>
    <property type="match status" value="1"/>
</dbReference>
<dbReference type="Gene3D" id="3.30.450.40">
    <property type="match status" value="1"/>
</dbReference>
<dbReference type="InterPro" id="IPR001610">
    <property type="entry name" value="PAC"/>
</dbReference>
<dbReference type="SUPFAM" id="SSF55781">
    <property type="entry name" value="GAF domain-like"/>
    <property type="match status" value="1"/>
</dbReference>
<sequence length="874" mass="97598">MAVIGSEQNDIEALRQQLAAFQDYIEVVDSATELLIDPDVDAVREVLHTLARACRADAAAFYRNVDSPGPEPAKAEMAAYWHRADLELPTDIVARLFAVDYQQYQFLRDTLSAGMILARPLAELTPSAQLVLGRLGVHHLRCIPLLDGGELIGFIALLARDDLRQRPSLESRLLSTVANHLALALVKKHAETQSRATEMRLKTLVGATEDMVFEFNPLGLIVNVWSTHPVMPNYNLVGMTLERALPPEMASRFTSSIGDVLSGNQAVQVEFSVPRLNGAVYFLARLQAVPAIGGEASNIVALVRDVSELMREESRRKTMLDTLNLLEEAVLDLSPEGNLQHTTPAWAKLRGIEVSRINEDFGKPLSQWIYPDERERLADTLTRLVQTEEQTAVRFRLMHESSEPIWLEARLLAVKSGNELVGIRGILRDITIAHLNERHIMKLALYDGLTGLPNRIMLDDVLHQAIARAKRHGTKVALGFIDLDHFKQVNDAFGHRAGDEVLISIARQLKSVLREEDTLARWGGDEFVVLLPDLADLQSLHAIGERLREIARQGVVIDGIETKPTISIGIAVFPDNADSGEELMSAADSTMYHAKSAGRNNVQFYNDIMHLKVVGREHMAIQTRLNNVVLDNELQVFYQPVVHARTGEITSVEALVRWHDDKTGWVSPQLFIPMAEKLGLIQELSEQVMMQALGKLRSWRDMGLKQRLALNVSRNQLFSPRLISNLMDIINHYHLRPADVVVEITESLALTDYSRQSRHLRELANAGFTIAIDDFGTGYSSLSQLHEMPIDILKVDISFTSRLHTEAGRRIMQAIVQMGQSLGMEIVVEGVENVETARFLQGLGVEHMQGYYFSEPVPAGVCELLMRLGLQSKI</sequence>
<dbReference type="InterPro" id="IPR000014">
    <property type="entry name" value="PAS"/>
</dbReference>
<dbReference type="Pfam" id="PF01590">
    <property type="entry name" value="GAF"/>
    <property type="match status" value="1"/>
</dbReference>
<comment type="caution">
    <text evidence="4">The sequence shown here is derived from an EMBL/GenBank/DDBJ whole genome shotgun (WGS) entry which is preliminary data.</text>
</comment>
<keyword evidence="5" id="KW-1185">Reference proteome</keyword>
<protein>
    <submittedName>
        <fullName evidence="4">EAL domain-containing protein</fullName>
    </submittedName>
</protein>
<dbReference type="PANTHER" id="PTHR44757:SF2">
    <property type="entry name" value="BIOFILM ARCHITECTURE MAINTENANCE PROTEIN MBAA"/>
    <property type="match status" value="1"/>
</dbReference>
<dbReference type="SUPFAM" id="SSF141868">
    <property type="entry name" value="EAL domain-like"/>
    <property type="match status" value="1"/>
</dbReference>
<evidence type="ECO:0000313" key="5">
    <source>
        <dbReference type="Proteomes" id="UP001172778"/>
    </source>
</evidence>
<evidence type="ECO:0000313" key="4">
    <source>
        <dbReference type="EMBL" id="MDK2124990.1"/>
    </source>
</evidence>
<dbReference type="InterPro" id="IPR029016">
    <property type="entry name" value="GAF-like_dom_sf"/>
</dbReference>
<accession>A0ABT7E0N2</accession>
<dbReference type="PROSITE" id="PS50887">
    <property type="entry name" value="GGDEF"/>
    <property type="match status" value="1"/>
</dbReference>
<dbReference type="CDD" id="cd00130">
    <property type="entry name" value="PAS"/>
    <property type="match status" value="1"/>
</dbReference>
<dbReference type="SUPFAM" id="SSF55785">
    <property type="entry name" value="PYP-like sensor domain (PAS domain)"/>
    <property type="match status" value="2"/>
</dbReference>
<dbReference type="InterPro" id="IPR052155">
    <property type="entry name" value="Biofilm_reg_signaling"/>
</dbReference>
<dbReference type="SMART" id="SM00052">
    <property type="entry name" value="EAL"/>
    <property type="match status" value="1"/>
</dbReference>
<dbReference type="InterPro" id="IPR029787">
    <property type="entry name" value="Nucleotide_cyclase"/>
</dbReference>
<dbReference type="InterPro" id="IPR035919">
    <property type="entry name" value="EAL_sf"/>
</dbReference>
<gene>
    <name evidence="4" type="ORF">PZA18_13125</name>
</gene>
<dbReference type="RefSeq" id="WP_284101304.1">
    <property type="nucleotide sequence ID" value="NZ_JARRAF010000014.1"/>
</dbReference>
<dbReference type="InterPro" id="IPR043128">
    <property type="entry name" value="Rev_trsase/Diguanyl_cyclase"/>
</dbReference>
<dbReference type="NCBIfam" id="TIGR00254">
    <property type="entry name" value="GGDEF"/>
    <property type="match status" value="1"/>
</dbReference>
<organism evidence="4 5">
    <name type="scientific">Parachitinimonas caeni</name>
    <dbReference type="NCBI Taxonomy" id="3031301"/>
    <lineage>
        <taxon>Bacteria</taxon>
        <taxon>Pseudomonadati</taxon>
        <taxon>Pseudomonadota</taxon>
        <taxon>Betaproteobacteria</taxon>
        <taxon>Neisseriales</taxon>
        <taxon>Chitinibacteraceae</taxon>
        <taxon>Parachitinimonas</taxon>
    </lineage>
</organism>
<dbReference type="InterPro" id="IPR001633">
    <property type="entry name" value="EAL_dom"/>
</dbReference>
<feature type="domain" description="EAL" evidence="2">
    <location>
        <begin position="618"/>
        <end position="870"/>
    </location>
</feature>
<dbReference type="SMART" id="SM00086">
    <property type="entry name" value="PAC"/>
    <property type="match status" value="2"/>
</dbReference>
<dbReference type="Pfam" id="PF00990">
    <property type="entry name" value="GGDEF"/>
    <property type="match status" value="1"/>
</dbReference>
<evidence type="ECO:0000259" key="2">
    <source>
        <dbReference type="PROSITE" id="PS50883"/>
    </source>
</evidence>
<reference evidence="4" key="1">
    <citation type="submission" date="2023-03" db="EMBL/GenBank/DDBJ databases">
        <title>Chitinimonas shenzhenensis gen. nov., sp. nov., a novel member of family Burkholderiaceae isolated from activated sludge collected in Shen Zhen, China.</title>
        <authorList>
            <person name="Wang X."/>
        </authorList>
    </citation>
    <scope>NUCLEOTIDE SEQUENCE</scope>
    <source>
        <strain evidence="4">DQS-5</strain>
    </source>
</reference>
<dbReference type="Pfam" id="PF00563">
    <property type="entry name" value="EAL"/>
    <property type="match status" value="1"/>
</dbReference>
<feature type="domain" description="PAS" evidence="1">
    <location>
        <begin position="315"/>
        <end position="388"/>
    </location>
</feature>
<dbReference type="CDD" id="cd01949">
    <property type="entry name" value="GGDEF"/>
    <property type="match status" value="1"/>
</dbReference>
<dbReference type="SMART" id="SM00267">
    <property type="entry name" value="GGDEF"/>
    <property type="match status" value="1"/>
</dbReference>
<dbReference type="PANTHER" id="PTHR44757">
    <property type="entry name" value="DIGUANYLATE CYCLASE DGCP"/>
    <property type="match status" value="1"/>
</dbReference>
<dbReference type="Gene3D" id="3.30.70.270">
    <property type="match status" value="1"/>
</dbReference>
<dbReference type="InterPro" id="IPR000160">
    <property type="entry name" value="GGDEF_dom"/>
</dbReference>
<dbReference type="InterPro" id="IPR013656">
    <property type="entry name" value="PAS_4"/>
</dbReference>
<dbReference type="CDD" id="cd01948">
    <property type="entry name" value="EAL"/>
    <property type="match status" value="1"/>
</dbReference>
<evidence type="ECO:0000259" key="3">
    <source>
        <dbReference type="PROSITE" id="PS50887"/>
    </source>
</evidence>
<name>A0ABT7E0N2_9NEIS</name>
<feature type="domain" description="GGDEF" evidence="3">
    <location>
        <begin position="474"/>
        <end position="607"/>
    </location>
</feature>
<evidence type="ECO:0000259" key="1">
    <source>
        <dbReference type="PROSITE" id="PS50112"/>
    </source>
</evidence>
<proteinExistence type="predicted"/>
<dbReference type="EMBL" id="JARRAF010000014">
    <property type="protein sequence ID" value="MDK2124990.1"/>
    <property type="molecule type" value="Genomic_DNA"/>
</dbReference>